<evidence type="ECO:0000313" key="2">
    <source>
        <dbReference type="Proteomes" id="UP000095280"/>
    </source>
</evidence>
<sequence>PVGKSKSLVSFFLSERPPRQLHVMRHGESAWTPTVGFHWYNKAFDSKRRIRQSVRFEHTGGAAATRPVEDFDRDTPLTLIGQFRMGEALARAGVRYTYAYSSPALRCVQTAHHLLQGAGQFRLCRVFMSPTELRSAGYNVDKDYQPHSTLEGFDRRNSRPRKYQQRAATSWSSGHRTTIEFCPIILMGYKSYVKRVCIPYNAMLCLDERPRKAPGCWPTSHPPPSAATSTAASMAPVWPRQSRLACRQLKISNSSPCTGDRDGSGLPAATSALCAASWEIRFLAAIR</sequence>
<dbReference type="WBParaSite" id="maker-unitig_37983-snap-gene-0.3-mRNA-1">
    <property type="protein sequence ID" value="maker-unitig_37983-snap-gene-0.3-mRNA-1"/>
    <property type="gene ID" value="maker-unitig_37983-snap-gene-0.3"/>
</dbReference>
<organism evidence="2 3">
    <name type="scientific">Macrostomum lignano</name>
    <dbReference type="NCBI Taxonomy" id="282301"/>
    <lineage>
        <taxon>Eukaryota</taxon>
        <taxon>Metazoa</taxon>
        <taxon>Spiralia</taxon>
        <taxon>Lophotrochozoa</taxon>
        <taxon>Platyhelminthes</taxon>
        <taxon>Rhabditophora</taxon>
        <taxon>Macrostomorpha</taxon>
        <taxon>Macrostomida</taxon>
        <taxon>Macrostomidae</taxon>
        <taxon>Macrostomum</taxon>
    </lineage>
</organism>
<dbReference type="AlphaFoldDB" id="A0A1I8FJW7"/>
<evidence type="ECO:0000313" key="3">
    <source>
        <dbReference type="WBParaSite" id="maker-unitig_37983-snap-gene-0.3-mRNA-1"/>
    </source>
</evidence>
<dbReference type="InterPro" id="IPR029033">
    <property type="entry name" value="His_PPase_superfam"/>
</dbReference>
<keyword evidence="2" id="KW-1185">Reference proteome</keyword>
<proteinExistence type="predicted"/>
<dbReference type="Gene3D" id="3.40.50.1240">
    <property type="entry name" value="Phosphoglycerate mutase-like"/>
    <property type="match status" value="1"/>
</dbReference>
<feature type="region of interest" description="Disordered" evidence="1">
    <location>
        <begin position="149"/>
        <end position="169"/>
    </location>
</feature>
<dbReference type="CDD" id="cd07067">
    <property type="entry name" value="HP_PGM_like"/>
    <property type="match status" value="1"/>
</dbReference>
<dbReference type="InterPro" id="IPR013078">
    <property type="entry name" value="His_Pase_superF_clade-1"/>
</dbReference>
<protein>
    <submittedName>
        <fullName evidence="3">Phosphoglycerate mutase (2,3-diphosphoglycerate-dependent)</fullName>
    </submittedName>
</protein>
<evidence type="ECO:0000256" key="1">
    <source>
        <dbReference type="SAM" id="MobiDB-lite"/>
    </source>
</evidence>
<dbReference type="SUPFAM" id="SSF53254">
    <property type="entry name" value="Phosphoglycerate mutase-like"/>
    <property type="match status" value="1"/>
</dbReference>
<name>A0A1I8FJW7_9PLAT</name>
<accession>A0A1I8FJW7</accession>
<dbReference type="Proteomes" id="UP000095280">
    <property type="component" value="Unplaced"/>
</dbReference>
<reference evidence="3" key="1">
    <citation type="submission" date="2016-11" db="UniProtKB">
        <authorList>
            <consortium name="WormBaseParasite"/>
        </authorList>
    </citation>
    <scope>IDENTIFICATION</scope>
</reference>